<feature type="domain" description="Luciferase-like" evidence="1">
    <location>
        <begin position="11"/>
        <end position="296"/>
    </location>
</feature>
<dbReference type="PANTHER" id="PTHR30137:SF6">
    <property type="entry name" value="LUCIFERASE-LIKE MONOOXYGENASE"/>
    <property type="match status" value="1"/>
</dbReference>
<dbReference type="Proteomes" id="UP000470246">
    <property type="component" value="Unassembled WGS sequence"/>
</dbReference>
<dbReference type="EMBL" id="JAAGWF010000010">
    <property type="protein sequence ID" value="NEK58427.1"/>
    <property type="molecule type" value="Genomic_DNA"/>
</dbReference>
<comment type="caution">
    <text evidence="2">The sequence shown here is derived from an EMBL/GenBank/DDBJ whole genome shotgun (WGS) entry which is preliminary data.</text>
</comment>
<dbReference type="InterPro" id="IPR036661">
    <property type="entry name" value="Luciferase-like_sf"/>
</dbReference>
<dbReference type="AlphaFoldDB" id="A0A7K3W3C0"/>
<dbReference type="GO" id="GO:0016705">
    <property type="term" value="F:oxidoreductase activity, acting on paired donors, with incorporation or reduction of molecular oxygen"/>
    <property type="evidence" value="ECO:0007669"/>
    <property type="project" value="InterPro"/>
</dbReference>
<dbReference type="SUPFAM" id="SSF51679">
    <property type="entry name" value="Bacterial luciferase-like"/>
    <property type="match status" value="1"/>
</dbReference>
<proteinExistence type="predicted"/>
<protein>
    <submittedName>
        <fullName evidence="2">LLM class flavin-dependent oxidoreductase</fullName>
    </submittedName>
</protein>
<dbReference type="InterPro" id="IPR050766">
    <property type="entry name" value="Bact_Lucif_Oxidored"/>
</dbReference>
<keyword evidence="3" id="KW-1185">Reference proteome</keyword>
<name>A0A7K3W3C0_9ACTN</name>
<organism evidence="2 3">
    <name type="scientific">Geodermatophilus sabuli</name>
    <dbReference type="NCBI Taxonomy" id="1564158"/>
    <lineage>
        <taxon>Bacteria</taxon>
        <taxon>Bacillati</taxon>
        <taxon>Actinomycetota</taxon>
        <taxon>Actinomycetes</taxon>
        <taxon>Geodermatophilales</taxon>
        <taxon>Geodermatophilaceae</taxon>
        <taxon>Geodermatophilus</taxon>
    </lineage>
</organism>
<dbReference type="InterPro" id="IPR011251">
    <property type="entry name" value="Luciferase-like_dom"/>
</dbReference>
<sequence>MAGRRTVGLGLFTGQRPPGVAHPPYGDAVLLARAAEDAGFDAFWVSEHHGMPDGYLPSPLVLLGALAAATDRLTLGSGVALAPLHHPLRLAEDAAVLDHLSGGRLVLGLGLGYAEHEYAAFGVDPTRRGALMSDLVPFLRRAWTGEAFDWSGPAYAGQGLRVTPAPLRDGIPVWLGGYAPAALQRARRVADGYLVGRADDAILDRVLPAFAEPVGRPFTIAVNALVLLTDDPADADAARRGYAATQTAYEAMQAGGIAHAGIVAPDPEAPVTAGSVDRYFQAVGPAGAVVARLRELLDRLPAWADAHLVLRVLFPEPDARRQADRVARLGRDVLPGLR</sequence>
<gene>
    <name evidence="2" type="ORF">GCU56_11140</name>
</gene>
<evidence type="ECO:0000313" key="2">
    <source>
        <dbReference type="EMBL" id="NEK58427.1"/>
    </source>
</evidence>
<dbReference type="Gene3D" id="3.20.20.30">
    <property type="entry name" value="Luciferase-like domain"/>
    <property type="match status" value="1"/>
</dbReference>
<dbReference type="RefSeq" id="WP_163481797.1">
    <property type="nucleotide sequence ID" value="NZ_JAAGWF010000010.1"/>
</dbReference>
<evidence type="ECO:0000259" key="1">
    <source>
        <dbReference type="Pfam" id="PF00296"/>
    </source>
</evidence>
<evidence type="ECO:0000313" key="3">
    <source>
        <dbReference type="Proteomes" id="UP000470246"/>
    </source>
</evidence>
<dbReference type="GO" id="GO:0005829">
    <property type="term" value="C:cytosol"/>
    <property type="evidence" value="ECO:0007669"/>
    <property type="project" value="TreeGrafter"/>
</dbReference>
<reference evidence="2 3" key="1">
    <citation type="submission" date="2020-02" db="EMBL/GenBank/DDBJ databases">
        <title>Geodermatophilus sabuli CPCC 205279 I12A-02694.</title>
        <authorList>
            <person name="Jiang Z."/>
        </authorList>
    </citation>
    <scope>NUCLEOTIDE SEQUENCE [LARGE SCALE GENOMIC DNA]</scope>
    <source>
        <strain evidence="2 3">I12A-02694</strain>
    </source>
</reference>
<accession>A0A7K3W3C0</accession>
<dbReference type="PANTHER" id="PTHR30137">
    <property type="entry name" value="LUCIFERASE-LIKE MONOOXYGENASE"/>
    <property type="match status" value="1"/>
</dbReference>
<dbReference type="Pfam" id="PF00296">
    <property type="entry name" value="Bac_luciferase"/>
    <property type="match status" value="1"/>
</dbReference>
<dbReference type="NCBIfam" id="TIGR03619">
    <property type="entry name" value="F420_Rv2161c"/>
    <property type="match status" value="1"/>
</dbReference>
<dbReference type="InterPro" id="IPR019921">
    <property type="entry name" value="Lucif-like_OxRdtase_Rv2161c"/>
</dbReference>